<reference evidence="3 4" key="1">
    <citation type="submission" date="2024-10" db="EMBL/GenBank/DDBJ databases">
        <authorList>
            <person name="Riesco R."/>
        </authorList>
    </citation>
    <scope>NUCLEOTIDE SEQUENCE [LARGE SCALE GENOMIC DNA]</scope>
    <source>
        <strain evidence="2 3">NCIMB 15448</strain>
        <strain evidence="1 4">NCIMB 15450</strain>
    </source>
</reference>
<evidence type="ECO:0000313" key="4">
    <source>
        <dbReference type="Proteomes" id="UP001609219"/>
    </source>
</evidence>
<dbReference type="Proteomes" id="UP001609176">
    <property type="component" value="Unassembled WGS sequence"/>
</dbReference>
<name>A0ABW7KGX8_9NOCA</name>
<dbReference type="Proteomes" id="UP001609219">
    <property type="component" value="Unassembled WGS sequence"/>
</dbReference>
<sequence>MIDYFRVPRTVSNTDDALHCLQAAFIMTVETLSDIVVSDLEAEQITGFKSGVETWPYRMLSWLSGNNFDVIHVDAISAQGLSVDPRAELVRTGFDNDTIEYFFKISDFKAEAQAIDECLVRGVEFENRLPTLDDISVRIRDGWLPVVALDAGILTQEDRSGYQGHMVLVTGWHESRSLARIQDSGPPARWNWDVPSDLVAAAMRSPADSSGTITFVRRTTGSGARNGTQ</sequence>
<dbReference type="RefSeq" id="WP_395126676.1">
    <property type="nucleotide sequence ID" value="NZ_JBIMSN010000152.1"/>
</dbReference>
<organism evidence="1 4">
    <name type="scientific">Antrihabitans spumae</name>
    <dbReference type="NCBI Taxonomy" id="3373370"/>
    <lineage>
        <taxon>Bacteria</taxon>
        <taxon>Bacillati</taxon>
        <taxon>Actinomycetota</taxon>
        <taxon>Actinomycetes</taxon>
        <taxon>Mycobacteriales</taxon>
        <taxon>Nocardiaceae</taxon>
        <taxon>Antrihabitans</taxon>
    </lineage>
</organism>
<dbReference type="EMBL" id="JBIMSP010000124">
    <property type="protein sequence ID" value="MFH5246015.1"/>
    <property type="molecule type" value="Genomic_DNA"/>
</dbReference>
<evidence type="ECO:0008006" key="5">
    <source>
        <dbReference type="Google" id="ProtNLM"/>
    </source>
</evidence>
<gene>
    <name evidence="2" type="ORF">ACHIPV_29760</name>
    <name evidence="1" type="ORF">ACHIRB_28560</name>
</gene>
<dbReference type="EMBL" id="JBIMSN010000152">
    <property type="protein sequence ID" value="MFH5232485.1"/>
    <property type="molecule type" value="Genomic_DNA"/>
</dbReference>
<evidence type="ECO:0000313" key="2">
    <source>
        <dbReference type="EMBL" id="MFH5246015.1"/>
    </source>
</evidence>
<evidence type="ECO:0000313" key="3">
    <source>
        <dbReference type="Proteomes" id="UP001609176"/>
    </source>
</evidence>
<keyword evidence="4" id="KW-1185">Reference proteome</keyword>
<comment type="caution">
    <text evidence="1">The sequence shown here is derived from an EMBL/GenBank/DDBJ whole genome shotgun (WGS) entry which is preliminary data.</text>
</comment>
<evidence type="ECO:0000313" key="1">
    <source>
        <dbReference type="EMBL" id="MFH5232485.1"/>
    </source>
</evidence>
<proteinExistence type="predicted"/>
<accession>A0ABW7KGX8</accession>
<protein>
    <recommendedName>
        <fullName evidence="5">Peptidase C39-like domain-containing protein</fullName>
    </recommendedName>
</protein>